<keyword evidence="3" id="KW-1185">Reference proteome</keyword>
<evidence type="ECO:0000313" key="3">
    <source>
        <dbReference type="Proteomes" id="UP001177670"/>
    </source>
</evidence>
<dbReference type="Proteomes" id="UP001177670">
    <property type="component" value="Unassembled WGS sequence"/>
</dbReference>
<organism evidence="2 3">
    <name type="scientific">Melipona bicolor</name>
    <dbReference type="NCBI Taxonomy" id="60889"/>
    <lineage>
        <taxon>Eukaryota</taxon>
        <taxon>Metazoa</taxon>
        <taxon>Ecdysozoa</taxon>
        <taxon>Arthropoda</taxon>
        <taxon>Hexapoda</taxon>
        <taxon>Insecta</taxon>
        <taxon>Pterygota</taxon>
        <taxon>Neoptera</taxon>
        <taxon>Endopterygota</taxon>
        <taxon>Hymenoptera</taxon>
        <taxon>Apocrita</taxon>
        <taxon>Aculeata</taxon>
        <taxon>Apoidea</taxon>
        <taxon>Anthophila</taxon>
        <taxon>Apidae</taxon>
        <taxon>Melipona</taxon>
    </lineage>
</organism>
<sequence length="132" mass="14740">MEEREDRGYEEVAGEIDKYSSPRPSSIFEDTTRALTQAEAGECLHTLGKCDSGLGYAYLGLNASNKGLTDITIVPTFKYVLFVNVSGNRLTTEALRVLSSMKYLLMLQADRNQVSSAELDPMPYLQVNYWLS</sequence>
<reference evidence="2" key="1">
    <citation type="submission" date="2021-10" db="EMBL/GenBank/DDBJ databases">
        <title>Melipona bicolor Genome sequencing and assembly.</title>
        <authorList>
            <person name="Araujo N.S."/>
            <person name="Arias M.C."/>
        </authorList>
    </citation>
    <scope>NUCLEOTIDE SEQUENCE</scope>
    <source>
        <strain evidence="2">USP_2M_L1-L4_2017</strain>
        <tissue evidence="2">Whole body</tissue>
    </source>
</reference>
<protein>
    <submittedName>
        <fullName evidence="2">Uncharacterized protein</fullName>
    </submittedName>
</protein>
<feature type="region of interest" description="Disordered" evidence="1">
    <location>
        <begin position="1"/>
        <end position="25"/>
    </location>
</feature>
<dbReference type="EMBL" id="JAHYIQ010000015">
    <property type="protein sequence ID" value="KAK1125750.1"/>
    <property type="molecule type" value="Genomic_DNA"/>
</dbReference>
<dbReference type="AlphaFoldDB" id="A0AA40FUR4"/>
<comment type="caution">
    <text evidence="2">The sequence shown here is derived from an EMBL/GenBank/DDBJ whole genome shotgun (WGS) entry which is preliminary data.</text>
</comment>
<accession>A0AA40FUR4</accession>
<name>A0AA40FUR4_9HYME</name>
<feature type="compositionally biased region" description="Basic and acidic residues" evidence="1">
    <location>
        <begin position="1"/>
        <end position="20"/>
    </location>
</feature>
<evidence type="ECO:0000313" key="2">
    <source>
        <dbReference type="EMBL" id="KAK1125750.1"/>
    </source>
</evidence>
<gene>
    <name evidence="2" type="ORF">K0M31_005298</name>
</gene>
<proteinExistence type="predicted"/>
<evidence type="ECO:0000256" key="1">
    <source>
        <dbReference type="SAM" id="MobiDB-lite"/>
    </source>
</evidence>